<comment type="caution">
    <text evidence="2">The sequence shown here is derived from an EMBL/GenBank/DDBJ whole genome shotgun (WGS) entry which is preliminary data.</text>
</comment>
<feature type="region of interest" description="Disordered" evidence="1">
    <location>
        <begin position="32"/>
        <end position="105"/>
    </location>
</feature>
<proteinExistence type="predicted"/>
<accession>A0ABQ8VCR7</accession>
<evidence type="ECO:0000256" key="1">
    <source>
        <dbReference type="SAM" id="MobiDB-lite"/>
    </source>
</evidence>
<organism evidence="2 3">
    <name type="scientific">Lentinula lateritia</name>
    <dbReference type="NCBI Taxonomy" id="40482"/>
    <lineage>
        <taxon>Eukaryota</taxon>
        <taxon>Fungi</taxon>
        <taxon>Dikarya</taxon>
        <taxon>Basidiomycota</taxon>
        <taxon>Agaricomycotina</taxon>
        <taxon>Agaricomycetes</taxon>
        <taxon>Agaricomycetidae</taxon>
        <taxon>Agaricales</taxon>
        <taxon>Marasmiineae</taxon>
        <taxon>Omphalotaceae</taxon>
        <taxon>Lentinula</taxon>
    </lineage>
</organism>
<keyword evidence="3" id="KW-1185">Reference proteome</keyword>
<dbReference type="EMBL" id="JANVFT010000052">
    <property type="protein sequence ID" value="KAJ4484615.1"/>
    <property type="molecule type" value="Genomic_DNA"/>
</dbReference>
<dbReference type="Proteomes" id="UP001150217">
    <property type="component" value="Unassembled WGS sequence"/>
</dbReference>
<name>A0ABQ8VCR7_9AGAR</name>
<gene>
    <name evidence="2" type="ORF">C8R41DRAFT_921541</name>
</gene>
<evidence type="ECO:0000313" key="3">
    <source>
        <dbReference type="Proteomes" id="UP001150217"/>
    </source>
</evidence>
<reference evidence="2" key="1">
    <citation type="submission" date="2022-08" db="EMBL/GenBank/DDBJ databases">
        <title>A Global Phylogenomic Analysis of the Shiitake Genus Lentinula.</title>
        <authorList>
            <consortium name="DOE Joint Genome Institute"/>
            <person name="Sierra-Patev S."/>
            <person name="Min B."/>
            <person name="Naranjo-Ortiz M."/>
            <person name="Looney B."/>
            <person name="Konkel Z."/>
            <person name="Slot J.C."/>
            <person name="Sakamoto Y."/>
            <person name="Steenwyk J.L."/>
            <person name="Rokas A."/>
            <person name="Carro J."/>
            <person name="Camarero S."/>
            <person name="Ferreira P."/>
            <person name="Molpeceres G."/>
            <person name="Ruiz-Duenas F.J."/>
            <person name="Serrano A."/>
            <person name="Henrissat B."/>
            <person name="Drula E."/>
            <person name="Hughes K.W."/>
            <person name="Mata J.L."/>
            <person name="Ishikawa N.K."/>
            <person name="Vargas-Isla R."/>
            <person name="Ushijima S."/>
            <person name="Smith C.A."/>
            <person name="Ahrendt S."/>
            <person name="Andreopoulos W."/>
            <person name="He G."/>
            <person name="Labutti K."/>
            <person name="Lipzen A."/>
            <person name="Ng V."/>
            <person name="Riley R."/>
            <person name="Sandor L."/>
            <person name="Barry K."/>
            <person name="Martinez A.T."/>
            <person name="Xiao Y."/>
            <person name="Gibbons J.G."/>
            <person name="Terashima K."/>
            <person name="Grigoriev I.V."/>
            <person name="Hibbett D.S."/>
        </authorList>
    </citation>
    <scope>NUCLEOTIDE SEQUENCE</scope>
    <source>
        <strain evidence="2">RHP3577 ss4</strain>
    </source>
</reference>
<evidence type="ECO:0000313" key="2">
    <source>
        <dbReference type="EMBL" id="KAJ4484615.1"/>
    </source>
</evidence>
<sequence>MSNSEFNFVFSQLAVMDIPPRLTCAHARVTRSDEDLPAPHHSASLRQSILGPLPGDAPFPDNPGADGPATPPPTQTSPSTRHTFSHSLSIVAPPQDLPKTIPPPP</sequence>
<protein>
    <submittedName>
        <fullName evidence="2">Uncharacterized protein</fullName>
    </submittedName>
</protein>